<sequence>MKVSYRLIMSAARRNSCIFWGRKLLISGGSGYCPADSRHSSAHVSYGCVTSAASNDGYVPFGCYQGLSIAQRVLVKYRPLPLEIHCSSANMDGMEIRFLFEGRALLRSSTRIRKAFPWLYHWSLGHFLCMHLQQLATTSISFGVVKVYLVRLWFWSSTILLMDIQLRVHVIGGSYQQLAQKQQHEQQDLYL</sequence>
<gene>
    <name evidence="1" type="ORF">LCOR_04081.1</name>
</gene>
<dbReference type="EMBL" id="CBTN010000014">
    <property type="protein sequence ID" value="CDH52627.1"/>
    <property type="molecule type" value="Genomic_DNA"/>
</dbReference>
<keyword evidence="2" id="KW-1185">Reference proteome</keyword>
<name>A0A068RSN9_9FUNG</name>
<reference evidence="1" key="1">
    <citation type="submission" date="2013-08" db="EMBL/GenBank/DDBJ databases">
        <title>Gene expansion shapes genome architecture in the human pathogen Lichtheimia corymbifera: an evolutionary genomics analysis in the ancient terrestrial Mucorales (Mucoromycotina).</title>
        <authorList>
            <person name="Schwartze V.U."/>
            <person name="Winter S."/>
            <person name="Shelest E."/>
            <person name="Marcet-Houben M."/>
            <person name="Horn F."/>
            <person name="Wehner S."/>
            <person name="Hoffmann K."/>
            <person name="Riege K."/>
            <person name="Sammeth M."/>
            <person name="Nowrousian M."/>
            <person name="Valiante V."/>
            <person name="Linde J."/>
            <person name="Jacobsen I.D."/>
            <person name="Marz M."/>
            <person name="Brakhage A.A."/>
            <person name="Gabaldon T."/>
            <person name="Bocker S."/>
            <person name="Voigt K."/>
        </authorList>
    </citation>
    <scope>NUCLEOTIDE SEQUENCE [LARGE SCALE GENOMIC DNA]</scope>
    <source>
        <strain evidence="1">FSU 9682</strain>
    </source>
</reference>
<dbReference type="AlphaFoldDB" id="A0A068RSN9"/>
<protein>
    <submittedName>
        <fullName evidence="1">Uncharacterized protein</fullName>
    </submittedName>
</protein>
<dbReference type="VEuPathDB" id="FungiDB:LCOR_04081.1"/>
<evidence type="ECO:0000313" key="2">
    <source>
        <dbReference type="Proteomes" id="UP000027586"/>
    </source>
</evidence>
<dbReference type="Proteomes" id="UP000027586">
    <property type="component" value="Unassembled WGS sequence"/>
</dbReference>
<evidence type="ECO:0000313" key="1">
    <source>
        <dbReference type="EMBL" id="CDH52627.1"/>
    </source>
</evidence>
<comment type="caution">
    <text evidence="1">The sequence shown here is derived from an EMBL/GenBank/DDBJ whole genome shotgun (WGS) entry which is preliminary data.</text>
</comment>
<organism evidence="1 2">
    <name type="scientific">Lichtheimia corymbifera JMRC:FSU:9682</name>
    <dbReference type="NCBI Taxonomy" id="1263082"/>
    <lineage>
        <taxon>Eukaryota</taxon>
        <taxon>Fungi</taxon>
        <taxon>Fungi incertae sedis</taxon>
        <taxon>Mucoromycota</taxon>
        <taxon>Mucoromycotina</taxon>
        <taxon>Mucoromycetes</taxon>
        <taxon>Mucorales</taxon>
        <taxon>Lichtheimiaceae</taxon>
        <taxon>Lichtheimia</taxon>
    </lineage>
</organism>
<accession>A0A068RSN9</accession>
<proteinExistence type="predicted"/>